<protein>
    <submittedName>
        <fullName evidence="2">Uncharacterized protein</fullName>
    </submittedName>
</protein>
<comment type="caution">
    <text evidence="2">The sequence shown here is derived from an EMBL/GenBank/DDBJ whole genome shotgun (WGS) entry which is preliminary data.</text>
</comment>
<accession>A0A8E0UXM2</accession>
<dbReference type="Proteomes" id="UP000036893">
    <property type="component" value="Unassembled WGS sequence"/>
</dbReference>
<dbReference type="AlphaFoldDB" id="A0A8E0UXM2"/>
<gene>
    <name evidence="2" type="ORF">Aud_004014</name>
</gene>
<name>A0A8E0UXM2_9EURO</name>
<evidence type="ECO:0000256" key="1">
    <source>
        <dbReference type="SAM" id="MobiDB-lite"/>
    </source>
</evidence>
<sequence>MPAHLQGQLADHEHGLHIAALEAGRGQVTRQNPGATTRFTFKNPFKKTPHVQLTLCNATGDHVPTEIYLLADNGPAVDPEGFNVGIFAKPGHTAEFRYLAMTILESTSGESGTTEPKTSSSTKPKTAQP</sequence>
<dbReference type="RefSeq" id="XP_043144894.1">
    <property type="nucleotide sequence ID" value="XM_043288959.1"/>
</dbReference>
<reference evidence="2" key="1">
    <citation type="journal article" date="2015" name="Genome Announc.">
        <title>Draft Genome Sequence of the Pathogenic Filamentous Fungus Aspergillus udagawae Strain IFM 46973T.</title>
        <authorList>
            <person name="Kusuya Y."/>
            <person name="Takahashi-Nakaguchi A."/>
            <person name="Takahashi H."/>
            <person name="Yaguchi T."/>
        </authorList>
    </citation>
    <scope>NUCLEOTIDE SEQUENCE</scope>
    <source>
        <strain evidence="2">IFM 46973</strain>
    </source>
</reference>
<reference evidence="2" key="2">
    <citation type="submission" date="2021-01" db="EMBL/GenBank/DDBJ databases">
        <title>Pan-genome distribution and transcriptional activeness of fungal secondary metabolism genes in Aspergillus section Fumigati.</title>
        <authorList>
            <person name="Takahashi H."/>
            <person name="Umemura M."/>
            <person name="Ninomiya A."/>
            <person name="Kusuya Y."/>
            <person name="Urayama S."/>
            <person name="Shimizu M."/>
            <person name="Watanabe A."/>
            <person name="Kamei K."/>
            <person name="Yaguchi T."/>
            <person name="Hagiwara D."/>
        </authorList>
    </citation>
    <scope>NUCLEOTIDE SEQUENCE</scope>
    <source>
        <strain evidence="2">IFM 46973</strain>
    </source>
</reference>
<evidence type="ECO:0000313" key="3">
    <source>
        <dbReference type="Proteomes" id="UP000036893"/>
    </source>
</evidence>
<evidence type="ECO:0000313" key="2">
    <source>
        <dbReference type="EMBL" id="GIC87628.1"/>
    </source>
</evidence>
<dbReference type="GeneID" id="66991490"/>
<proteinExistence type="predicted"/>
<feature type="region of interest" description="Disordered" evidence="1">
    <location>
        <begin position="106"/>
        <end position="129"/>
    </location>
</feature>
<dbReference type="EMBL" id="BBXM02000003">
    <property type="protein sequence ID" value="GIC87628.1"/>
    <property type="molecule type" value="Genomic_DNA"/>
</dbReference>
<organism evidence="2 3">
    <name type="scientific">Aspergillus udagawae</name>
    <dbReference type="NCBI Taxonomy" id="91492"/>
    <lineage>
        <taxon>Eukaryota</taxon>
        <taxon>Fungi</taxon>
        <taxon>Dikarya</taxon>
        <taxon>Ascomycota</taxon>
        <taxon>Pezizomycotina</taxon>
        <taxon>Eurotiomycetes</taxon>
        <taxon>Eurotiomycetidae</taxon>
        <taxon>Eurotiales</taxon>
        <taxon>Aspergillaceae</taxon>
        <taxon>Aspergillus</taxon>
        <taxon>Aspergillus subgen. Fumigati</taxon>
    </lineage>
</organism>